<evidence type="ECO:0000313" key="1">
    <source>
        <dbReference type="EMBL" id="VYU66625.1"/>
    </source>
</evidence>
<dbReference type="AlphaFoldDB" id="A0A6N3GQK4"/>
<protein>
    <submittedName>
        <fullName evidence="1">Uncharacterized protein</fullName>
    </submittedName>
</protein>
<name>A0A6N3GQK4_9ENTR</name>
<dbReference type="EMBL" id="CACRTZ010000033">
    <property type="protein sequence ID" value="VYU66625.1"/>
    <property type="molecule type" value="Genomic_DNA"/>
</dbReference>
<accession>A0A6N3GQK4</accession>
<proteinExistence type="predicted"/>
<reference evidence="1" key="1">
    <citation type="submission" date="2019-11" db="EMBL/GenBank/DDBJ databases">
        <authorList>
            <person name="Feng L."/>
        </authorList>
    </citation>
    <scope>NUCLEOTIDE SEQUENCE</scope>
    <source>
        <strain evidence="1">EMassiliensisLFYP7</strain>
    </source>
</reference>
<organism evidence="1">
    <name type="scientific">Phytobacter massiliensis</name>
    <dbReference type="NCBI Taxonomy" id="1485952"/>
    <lineage>
        <taxon>Bacteria</taxon>
        <taxon>Pseudomonadati</taxon>
        <taxon>Pseudomonadota</taxon>
        <taxon>Gammaproteobacteria</taxon>
        <taxon>Enterobacterales</taxon>
        <taxon>Enterobacteriaceae</taxon>
        <taxon>Phytobacter</taxon>
    </lineage>
</organism>
<gene>
    <name evidence="1" type="ORF">EMLFYP7_03366</name>
</gene>
<sequence>MELSRLRALIYRLFAVRANRLTTEKQPPR</sequence>